<feature type="chain" id="PRO_5023044650" evidence="1">
    <location>
        <begin position="21"/>
        <end position="137"/>
    </location>
</feature>
<organism evidence="2 3">
    <name type="scientific">Pigmentiphaga aceris</name>
    <dbReference type="NCBI Taxonomy" id="1940612"/>
    <lineage>
        <taxon>Bacteria</taxon>
        <taxon>Pseudomonadati</taxon>
        <taxon>Pseudomonadota</taxon>
        <taxon>Betaproteobacteria</taxon>
        <taxon>Burkholderiales</taxon>
        <taxon>Alcaligenaceae</taxon>
        <taxon>Pigmentiphaga</taxon>
    </lineage>
</organism>
<reference evidence="2 3" key="1">
    <citation type="submission" date="2019-08" db="EMBL/GenBank/DDBJ databases">
        <title>Amphibian skin-associated Pigmentiphaga: genome sequence and occurrence across geography and hosts.</title>
        <authorList>
            <person name="Bletz M.C."/>
            <person name="Bunk B."/>
            <person name="Sproeer C."/>
            <person name="Biwer P."/>
            <person name="Reiter S."/>
            <person name="Rabemananjara F.C.E."/>
            <person name="Schulz S."/>
            <person name="Overmann J."/>
            <person name="Vences M."/>
        </authorList>
    </citation>
    <scope>NUCLEOTIDE SEQUENCE [LARGE SCALE GENOMIC DNA]</scope>
    <source>
        <strain evidence="2 3">Mada1488</strain>
    </source>
</reference>
<protein>
    <submittedName>
        <fullName evidence="2">Uncharacterized protein</fullName>
    </submittedName>
</protein>
<dbReference type="Proteomes" id="UP000325161">
    <property type="component" value="Chromosome"/>
</dbReference>
<dbReference type="KEGG" id="pacr:FXN63_00075"/>
<evidence type="ECO:0000313" key="3">
    <source>
        <dbReference type="Proteomes" id="UP000325161"/>
    </source>
</evidence>
<feature type="signal peptide" evidence="1">
    <location>
        <begin position="1"/>
        <end position="20"/>
    </location>
</feature>
<dbReference type="RefSeq" id="WP_148811676.1">
    <property type="nucleotide sequence ID" value="NZ_CP043046.1"/>
</dbReference>
<dbReference type="AlphaFoldDB" id="A0A5C0AQP5"/>
<sequence>MNFSRTALILSLLLAGNATASSMNLGAAYEVGSGRIGKSLVRYVKSFDTACLGIQVISPDQRWKVLSSSNICTFQGKSFDTEFSYAGFKDISVKPDGVHLTLNLMALRPSKEEYWSCVIPVKGTEIGDLSCADAPNP</sequence>
<keyword evidence="1" id="KW-0732">Signal</keyword>
<name>A0A5C0AQP5_9BURK</name>
<evidence type="ECO:0000313" key="2">
    <source>
        <dbReference type="EMBL" id="QEI04409.1"/>
    </source>
</evidence>
<keyword evidence="3" id="KW-1185">Reference proteome</keyword>
<gene>
    <name evidence="2" type="ORF">FXN63_00075</name>
</gene>
<evidence type="ECO:0000256" key="1">
    <source>
        <dbReference type="SAM" id="SignalP"/>
    </source>
</evidence>
<accession>A0A5C0AQP5</accession>
<proteinExistence type="predicted"/>
<dbReference type="EMBL" id="CP043046">
    <property type="protein sequence ID" value="QEI04409.1"/>
    <property type="molecule type" value="Genomic_DNA"/>
</dbReference>